<dbReference type="EMBL" id="FWFK01000008">
    <property type="protein sequence ID" value="SLN72737.1"/>
    <property type="molecule type" value="Genomic_DNA"/>
</dbReference>
<dbReference type="PANTHER" id="PTHR35807">
    <property type="entry name" value="TRANSCRIPTIONAL REGULATOR REDD-RELATED"/>
    <property type="match status" value="1"/>
</dbReference>
<evidence type="ECO:0000313" key="1">
    <source>
        <dbReference type="EMBL" id="SLN72737.1"/>
    </source>
</evidence>
<dbReference type="SUPFAM" id="SSF46894">
    <property type="entry name" value="C-terminal effector domain of the bipartite response regulators"/>
    <property type="match status" value="1"/>
</dbReference>
<reference evidence="1 2" key="1">
    <citation type="submission" date="2017-03" db="EMBL/GenBank/DDBJ databases">
        <authorList>
            <person name="Afonso C.L."/>
            <person name="Miller P.J."/>
            <person name="Scott M.A."/>
            <person name="Spackman E."/>
            <person name="Goraichik I."/>
            <person name="Dimitrov K.M."/>
            <person name="Suarez D.L."/>
            <person name="Swayne D.E."/>
        </authorList>
    </citation>
    <scope>NUCLEOTIDE SEQUENCE [LARGE SCALE GENOMIC DNA]</scope>
    <source>
        <strain evidence="1 2">CECT 8625</strain>
    </source>
</reference>
<dbReference type="Gene3D" id="1.10.10.10">
    <property type="entry name" value="Winged helix-like DNA-binding domain superfamily/Winged helix DNA-binding domain"/>
    <property type="match status" value="1"/>
</dbReference>
<dbReference type="Gene3D" id="1.25.40.10">
    <property type="entry name" value="Tetratricopeptide repeat domain"/>
    <property type="match status" value="2"/>
</dbReference>
<keyword evidence="2" id="KW-1185">Reference proteome</keyword>
<accession>A0A1X7AAA1</accession>
<dbReference type="Proteomes" id="UP000193570">
    <property type="component" value="Unassembled WGS sequence"/>
</dbReference>
<name>A0A1X7AAA1_9RHOB</name>
<organism evidence="1 2">
    <name type="scientific">Roseivivax jejudonensis</name>
    <dbReference type="NCBI Taxonomy" id="1529041"/>
    <lineage>
        <taxon>Bacteria</taxon>
        <taxon>Pseudomonadati</taxon>
        <taxon>Pseudomonadota</taxon>
        <taxon>Alphaproteobacteria</taxon>
        <taxon>Rhodobacterales</taxon>
        <taxon>Roseobacteraceae</taxon>
        <taxon>Roseivivax</taxon>
    </lineage>
</organism>
<dbReference type="GO" id="GO:0006355">
    <property type="term" value="P:regulation of DNA-templated transcription"/>
    <property type="evidence" value="ECO:0007669"/>
    <property type="project" value="InterPro"/>
</dbReference>
<dbReference type="RefSeq" id="WP_085793525.1">
    <property type="nucleotide sequence ID" value="NZ_FWFK01000008.1"/>
</dbReference>
<dbReference type="OrthoDB" id="9807521at2"/>
<dbReference type="InterPro" id="IPR036388">
    <property type="entry name" value="WH-like_DNA-bd_sf"/>
</dbReference>
<protein>
    <submittedName>
        <fullName evidence="1">Uncharacterized protein</fullName>
    </submittedName>
</protein>
<evidence type="ECO:0000313" key="2">
    <source>
        <dbReference type="Proteomes" id="UP000193570"/>
    </source>
</evidence>
<sequence>MTDTQGTIRVRLIGPLQVSDADGRDITPKGAKNQGLLALLALSPGMRRPRRWIEDKLWSGFAPEQASANLRQALAKLRSGFGDAADILSADRASVGLDAGRITVDLLEHEIDYEAAHELLEGLDVRDSEFEDWLRAERSRFAARIEAARPGAPGGLMMRCRTTVHDDATIALIGEVLANQIGENISEQVRAWRRSGRAIDAPEDIVGDLEISCDLLGADEGTRVYIRVEHVPSARLLFTKLHVVQDVNDILTSQAAVSAVVFEAADRALSKLPETIERARPEARATMLSRLALYRMFSFEPDALREADTLLSQAYAADQNGVYTAWRSLIRTIQMIELFEPDAQALRDEMIELNHRALEEGADNALVHALLSQVRVMALGDANGGLDLAQQSVERNPTSGFGWLSLSVSRMLAGDAREAIDLSQRAREIARFSPFRQWWDLYHCIVCVACDRPHLAIEAGEAAARAAPSFRPAHRHLIALYALDGQYDRALAASQRLTRIEPGFSLDRFVNDESYPVRTLRSKGMLEPVRALL</sequence>
<dbReference type="InterPro" id="IPR016032">
    <property type="entry name" value="Sig_transdc_resp-reg_C-effctor"/>
</dbReference>
<dbReference type="InterPro" id="IPR051677">
    <property type="entry name" value="AfsR-DnrI-RedD_regulator"/>
</dbReference>
<gene>
    <name evidence="1" type="ORF">ROJ8625_03875</name>
</gene>
<dbReference type="AlphaFoldDB" id="A0A1X7AAA1"/>
<dbReference type="GO" id="GO:0003677">
    <property type="term" value="F:DNA binding"/>
    <property type="evidence" value="ECO:0007669"/>
    <property type="project" value="InterPro"/>
</dbReference>
<dbReference type="InterPro" id="IPR011990">
    <property type="entry name" value="TPR-like_helical_dom_sf"/>
</dbReference>
<proteinExistence type="predicted"/>
<dbReference type="SUPFAM" id="SSF48452">
    <property type="entry name" value="TPR-like"/>
    <property type="match status" value="1"/>
</dbReference>